<evidence type="ECO:0000313" key="3">
    <source>
        <dbReference type="EMBL" id="MCQ4164448.1"/>
    </source>
</evidence>
<protein>
    <submittedName>
        <fullName evidence="3">Cell envelope integrity protein TolA</fullName>
    </submittedName>
</protein>
<comment type="caution">
    <text evidence="3">The sequence shown here is derived from an EMBL/GenBank/DDBJ whole genome shotgun (WGS) entry which is preliminary data.</text>
</comment>
<dbReference type="RefSeq" id="WP_255913194.1">
    <property type="nucleotide sequence ID" value="NZ_JANFQO010000005.1"/>
</dbReference>
<name>A0ABT1QQ72_9GAMM</name>
<keyword evidence="2" id="KW-0472">Membrane</keyword>
<feature type="transmembrane region" description="Helical" evidence="2">
    <location>
        <begin position="12"/>
        <end position="31"/>
    </location>
</feature>
<evidence type="ECO:0000256" key="2">
    <source>
        <dbReference type="SAM" id="Phobius"/>
    </source>
</evidence>
<feature type="region of interest" description="Disordered" evidence="1">
    <location>
        <begin position="136"/>
        <end position="159"/>
    </location>
</feature>
<keyword evidence="2" id="KW-0812">Transmembrane</keyword>
<keyword evidence="4" id="KW-1185">Reference proteome</keyword>
<keyword evidence="2" id="KW-1133">Transmembrane helix</keyword>
<dbReference type="EMBL" id="JANFQO010000005">
    <property type="protein sequence ID" value="MCQ4164448.1"/>
    <property type="molecule type" value="Genomic_DNA"/>
</dbReference>
<evidence type="ECO:0000256" key="1">
    <source>
        <dbReference type="SAM" id="MobiDB-lite"/>
    </source>
</evidence>
<reference evidence="3" key="1">
    <citation type="submission" date="2022-07" db="EMBL/GenBank/DDBJ databases">
        <title>Tahibacter sp., a new gammaproteobacterium isolated from the silt sample collected at pig farm.</title>
        <authorList>
            <person name="Chen H."/>
        </authorList>
    </citation>
    <scope>NUCLEOTIDE SEQUENCE</scope>
    <source>
        <strain evidence="3">P2K</strain>
    </source>
</reference>
<dbReference type="Gene3D" id="3.30.1150.10">
    <property type="match status" value="1"/>
</dbReference>
<dbReference type="Proteomes" id="UP001165498">
    <property type="component" value="Unassembled WGS sequence"/>
</dbReference>
<accession>A0ABT1QQ72</accession>
<organism evidence="3 4">
    <name type="scientific">Tahibacter harae</name>
    <dbReference type="NCBI Taxonomy" id="2963937"/>
    <lineage>
        <taxon>Bacteria</taxon>
        <taxon>Pseudomonadati</taxon>
        <taxon>Pseudomonadota</taxon>
        <taxon>Gammaproteobacteria</taxon>
        <taxon>Lysobacterales</taxon>
        <taxon>Rhodanobacteraceae</taxon>
        <taxon>Tahibacter</taxon>
    </lineage>
</organism>
<feature type="region of interest" description="Disordered" evidence="1">
    <location>
        <begin position="53"/>
        <end position="99"/>
    </location>
</feature>
<feature type="compositionally biased region" description="Basic and acidic residues" evidence="1">
    <location>
        <begin position="68"/>
        <end position="99"/>
    </location>
</feature>
<dbReference type="SUPFAM" id="SSF74653">
    <property type="entry name" value="TolA/TonB C-terminal domain"/>
    <property type="match status" value="1"/>
</dbReference>
<gene>
    <name evidence="3" type="ORF">NM961_06965</name>
</gene>
<evidence type="ECO:0000313" key="4">
    <source>
        <dbReference type="Proteomes" id="UP001165498"/>
    </source>
</evidence>
<proteinExistence type="predicted"/>
<sequence length="275" mass="30522">MASNEDSLRPWIYSLLVHLTIVALIAGSLFWTSDRVAVSIAGPIIEATLVGPAQAPQPKAVKPKPKPKPVEPKPEPAQPKVEEPAPEPPKKDLKDQEKVTDQITQLKAEQDKVQEELRKKEQIELAEKQAEAERQEKLKEEKLKQQRDKAAREQAEKDKKAEAARLAAMIAEEAKTGQDGIDTSLEAQYYAAIQSVVTAAWLRPETTPPGVRCTLEITQIVGGEVINAVVVNPCNADEVTRDSLQQAPLRASPLPYTGYESVFKRKIRFEFKYDG</sequence>